<evidence type="ECO:0000256" key="1">
    <source>
        <dbReference type="SAM" id="MobiDB-lite"/>
    </source>
</evidence>
<feature type="compositionally biased region" description="Polar residues" evidence="1">
    <location>
        <begin position="34"/>
        <end position="51"/>
    </location>
</feature>
<accession>C6SAD9</accession>
<gene>
    <name evidence="2" type="ORF">NME_0250</name>
</gene>
<feature type="compositionally biased region" description="Basic residues" evidence="1">
    <location>
        <begin position="11"/>
        <end position="22"/>
    </location>
</feature>
<organism evidence="2">
    <name type="scientific">Neisseria meningitidis alpha153</name>
    <dbReference type="NCBI Taxonomy" id="663926"/>
    <lineage>
        <taxon>Bacteria</taxon>
        <taxon>Pseudomonadati</taxon>
        <taxon>Pseudomonadota</taxon>
        <taxon>Betaproteobacteria</taxon>
        <taxon>Neisseriales</taxon>
        <taxon>Neisseriaceae</taxon>
        <taxon>Neisseria</taxon>
    </lineage>
</organism>
<dbReference type="AlphaFoldDB" id="C6SAD9"/>
<proteinExistence type="predicted"/>
<sequence length="51" mass="5449">MESLYHSNKPPGRHPRPPKAHNRCVAQGAAGQPIDTTGQLPDNTTECKAGL</sequence>
<reference evidence="2" key="1">
    <citation type="journal article" date="2008" name="Proc. Natl. Acad. Sci. U.S.A.">
        <title>Whole-genome comparison of disease and carriage strains provides insights into virulence evolution in Neisseria meningitidis.</title>
        <authorList>
            <person name="Schoen C."/>
            <person name="Blom J."/>
            <person name="Claus H."/>
            <person name="Schramm-Glueck A."/>
            <person name="Brandt P."/>
            <person name="Mueller T."/>
            <person name="Goesmann A."/>
            <person name="Joseph B."/>
            <person name="Konietzny S."/>
            <person name="Kurzai O."/>
            <person name="Schmitt C."/>
            <person name="Friedrich T."/>
            <person name="Linke B."/>
            <person name="Vogel U."/>
            <person name="Frosch M."/>
        </authorList>
    </citation>
    <scope>NUCLEOTIDE SEQUENCE</scope>
    <source>
        <strain evidence="2">Alpha153</strain>
    </source>
</reference>
<name>C6SAD9_NEIME</name>
<feature type="region of interest" description="Disordered" evidence="1">
    <location>
        <begin position="1"/>
        <end position="51"/>
    </location>
</feature>
<evidence type="ECO:0000313" key="2">
    <source>
        <dbReference type="EMBL" id="CBA03801.1"/>
    </source>
</evidence>
<dbReference type="EMBL" id="AM889137">
    <property type="protein sequence ID" value="CBA03801.1"/>
    <property type="molecule type" value="Genomic_DNA"/>
</dbReference>
<protein>
    <submittedName>
        <fullName evidence="2">Uncharacterized protein</fullName>
    </submittedName>
</protein>